<dbReference type="EC" id="1.5.1.-" evidence="6"/>
<evidence type="ECO:0000313" key="7">
    <source>
        <dbReference type="Proteomes" id="UP001595478"/>
    </source>
</evidence>
<dbReference type="SUPFAM" id="SSF50475">
    <property type="entry name" value="FMN-binding split barrel"/>
    <property type="match status" value="1"/>
</dbReference>
<evidence type="ECO:0000256" key="2">
    <source>
        <dbReference type="ARBA" id="ARBA00022630"/>
    </source>
</evidence>
<comment type="cofactor">
    <cofactor evidence="1">
        <name>FMN</name>
        <dbReference type="ChEBI" id="CHEBI:58210"/>
    </cofactor>
</comment>
<dbReference type="GO" id="GO:0016491">
    <property type="term" value="F:oxidoreductase activity"/>
    <property type="evidence" value="ECO:0007669"/>
    <property type="project" value="UniProtKB-KW"/>
</dbReference>
<accession>A0ABV7FQ56</accession>
<evidence type="ECO:0000256" key="1">
    <source>
        <dbReference type="ARBA" id="ARBA00001917"/>
    </source>
</evidence>
<sequence length="216" mass="23946">MMNNTMIVTQNDIENMDSRYRAHFVNCLSGFKSANLIGTCSKDGIDNLCIVSSVFHLGSHPPLLGMIMRPHTVPRDTLKNIKDTGQYTVNHVHAALFEQAHQSSARYPSEESEFAHLKLNPLRSSCMSAPFVAESHLRIALKVRDIVEIAANNTELIIGEVIEVNVPDHSVLEDGFIDLEALNTVTVSGLDSYHQTTCLDRLSYAKPDTPLTSIKK</sequence>
<dbReference type="InterPro" id="IPR002563">
    <property type="entry name" value="Flavin_Rdtase-like_dom"/>
</dbReference>
<dbReference type="RefSeq" id="WP_376919615.1">
    <property type="nucleotide sequence ID" value="NZ_JBHRSW010000011.1"/>
</dbReference>
<protein>
    <submittedName>
        <fullName evidence="6">Flavin reductase family protein</fullName>
        <ecNumber evidence="6">1.5.1.-</ecNumber>
    </submittedName>
</protein>
<dbReference type="EMBL" id="JBHRSW010000011">
    <property type="protein sequence ID" value="MFC3121479.1"/>
    <property type="molecule type" value="Genomic_DNA"/>
</dbReference>
<keyword evidence="3" id="KW-0288">FMN</keyword>
<keyword evidence="6" id="KW-0560">Oxidoreductase</keyword>
<dbReference type="SMART" id="SM00903">
    <property type="entry name" value="Flavin_Reduct"/>
    <property type="match status" value="1"/>
</dbReference>
<evidence type="ECO:0000256" key="4">
    <source>
        <dbReference type="ARBA" id="ARBA00038054"/>
    </source>
</evidence>
<dbReference type="PANTHER" id="PTHR33798">
    <property type="entry name" value="FLAVOPROTEIN OXYGENASE"/>
    <property type="match status" value="1"/>
</dbReference>
<reference evidence="7" key="1">
    <citation type="journal article" date="2019" name="Int. J. Syst. Evol. Microbiol.">
        <title>The Global Catalogue of Microorganisms (GCM) 10K type strain sequencing project: providing services to taxonomists for standard genome sequencing and annotation.</title>
        <authorList>
            <consortium name="The Broad Institute Genomics Platform"/>
            <consortium name="The Broad Institute Genome Sequencing Center for Infectious Disease"/>
            <person name="Wu L."/>
            <person name="Ma J."/>
        </authorList>
    </citation>
    <scope>NUCLEOTIDE SEQUENCE [LARGE SCALE GENOMIC DNA]</scope>
    <source>
        <strain evidence="7">KCTC 52473</strain>
    </source>
</reference>
<dbReference type="InterPro" id="IPR012349">
    <property type="entry name" value="Split_barrel_FMN-bd"/>
</dbReference>
<dbReference type="PANTHER" id="PTHR33798:SF5">
    <property type="entry name" value="FLAVIN REDUCTASE LIKE DOMAIN-CONTAINING PROTEIN"/>
    <property type="match status" value="1"/>
</dbReference>
<evidence type="ECO:0000259" key="5">
    <source>
        <dbReference type="SMART" id="SM00903"/>
    </source>
</evidence>
<dbReference type="Gene3D" id="2.30.110.10">
    <property type="entry name" value="Electron Transport, Fmn-binding Protein, Chain A"/>
    <property type="match status" value="1"/>
</dbReference>
<keyword evidence="2" id="KW-0285">Flavoprotein</keyword>
<evidence type="ECO:0000313" key="6">
    <source>
        <dbReference type="EMBL" id="MFC3121479.1"/>
    </source>
</evidence>
<proteinExistence type="inferred from homology"/>
<name>A0ABV7FQ56_9ALTE</name>
<evidence type="ECO:0000256" key="3">
    <source>
        <dbReference type="ARBA" id="ARBA00022643"/>
    </source>
</evidence>
<feature type="domain" description="Flavin reductase like" evidence="5">
    <location>
        <begin position="28"/>
        <end position="178"/>
    </location>
</feature>
<dbReference type="Proteomes" id="UP001595478">
    <property type="component" value="Unassembled WGS sequence"/>
</dbReference>
<organism evidence="6 7">
    <name type="scientific">Agaribacter flavus</name>
    <dbReference type="NCBI Taxonomy" id="1902781"/>
    <lineage>
        <taxon>Bacteria</taxon>
        <taxon>Pseudomonadati</taxon>
        <taxon>Pseudomonadota</taxon>
        <taxon>Gammaproteobacteria</taxon>
        <taxon>Alteromonadales</taxon>
        <taxon>Alteromonadaceae</taxon>
        <taxon>Agaribacter</taxon>
    </lineage>
</organism>
<comment type="similarity">
    <text evidence="4">Belongs to the flavoredoxin family.</text>
</comment>
<keyword evidence="7" id="KW-1185">Reference proteome</keyword>
<dbReference type="Pfam" id="PF01613">
    <property type="entry name" value="Flavin_Reduct"/>
    <property type="match status" value="1"/>
</dbReference>
<comment type="caution">
    <text evidence="6">The sequence shown here is derived from an EMBL/GenBank/DDBJ whole genome shotgun (WGS) entry which is preliminary data.</text>
</comment>
<gene>
    <name evidence="6" type="ORF">ACFOHL_07580</name>
</gene>